<dbReference type="SUPFAM" id="SSF81336">
    <property type="entry name" value="F1F0 ATP synthase subunit A"/>
    <property type="match status" value="1"/>
</dbReference>
<feature type="transmembrane region" description="Helical" evidence="12">
    <location>
        <begin position="208"/>
        <end position="225"/>
    </location>
</feature>
<keyword evidence="10" id="KW-0066">ATP synthesis</keyword>
<proteinExistence type="inferred from homology"/>
<keyword evidence="7 12" id="KW-1133">Transmembrane helix</keyword>
<dbReference type="InterPro" id="IPR023011">
    <property type="entry name" value="ATP_synth_F0_asu_AS"/>
</dbReference>
<comment type="similarity">
    <text evidence="2">Belongs to the ATPase A chain family.</text>
</comment>
<evidence type="ECO:0000256" key="9">
    <source>
        <dbReference type="ARBA" id="ARBA00023136"/>
    </source>
</evidence>
<evidence type="ECO:0000256" key="10">
    <source>
        <dbReference type="ARBA" id="ARBA00023310"/>
    </source>
</evidence>
<evidence type="ECO:0000256" key="3">
    <source>
        <dbReference type="ARBA" id="ARBA00022448"/>
    </source>
</evidence>
<dbReference type="Gene3D" id="1.20.120.220">
    <property type="entry name" value="ATP synthase, F0 complex, subunit A"/>
    <property type="match status" value="1"/>
</dbReference>
<evidence type="ECO:0000256" key="7">
    <source>
        <dbReference type="ARBA" id="ARBA00022989"/>
    </source>
</evidence>
<comment type="subcellular location">
    <subcellularLocation>
        <location evidence="1">Membrane</location>
        <topology evidence="1">Multi-pass membrane protein</topology>
    </subcellularLocation>
    <subcellularLocation>
        <location evidence="11">Mitochondrion inner membrane</location>
        <topology evidence="11">Multi-pass membrane protein</topology>
    </subcellularLocation>
</comment>
<dbReference type="CDD" id="cd00310">
    <property type="entry name" value="ATP-synt_Fo_a_6"/>
    <property type="match status" value="1"/>
</dbReference>
<dbReference type="PROSITE" id="PS00449">
    <property type="entry name" value="ATPASE_A"/>
    <property type="match status" value="1"/>
</dbReference>
<feature type="transmembrane region" description="Helical" evidence="12">
    <location>
        <begin position="20"/>
        <end position="40"/>
    </location>
</feature>
<dbReference type="GO" id="GO:0046933">
    <property type="term" value="F:proton-transporting ATP synthase activity, rotational mechanism"/>
    <property type="evidence" value="ECO:0007669"/>
    <property type="project" value="TreeGrafter"/>
</dbReference>
<organism evidence="13">
    <name type="scientific">Cipangopaludina japonica</name>
    <dbReference type="NCBI Taxonomy" id="57624"/>
    <lineage>
        <taxon>Eukaryota</taxon>
        <taxon>Metazoa</taxon>
        <taxon>Spiralia</taxon>
        <taxon>Lophotrochozoa</taxon>
        <taxon>Mollusca</taxon>
        <taxon>Gastropoda</taxon>
        <taxon>Caenogastropoda</taxon>
        <taxon>Architaenioglossa</taxon>
        <taxon>Viviparoidea</taxon>
        <taxon>Viviparidae</taxon>
        <taxon>Cipangopaludina</taxon>
    </lineage>
</organism>
<dbReference type="GO" id="GO:0045259">
    <property type="term" value="C:proton-transporting ATP synthase complex"/>
    <property type="evidence" value="ECO:0007669"/>
    <property type="project" value="UniProtKB-KW"/>
</dbReference>
<keyword evidence="13" id="KW-0496">Mitochondrion</keyword>
<keyword evidence="6" id="KW-0375">Hydrogen ion transport</keyword>
<dbReference type="PANTHER" id="PTHR11410:SF0">
    <property type="entry name" value="ATP SYNTHASE SUBUNIT A"/>
    <property type="match status" value="1"/>
</dbReference>
<dbReference type="Pfam" id="PF00119">
    <property type="entry name" value="ATP-synt_A"/>
    <property type="match status" value="1"/>
</dbReference>
<evidence type="ECO:0000256" key="6">
    <source>
        <dbReference type="ARBA" id="ARBA00022781"/>
    </source>
</evidence>
<evidence type="ECO:0000256" key="2">
    <source>
        <dbReference type="ARBA" id="ARBA00006810"/>
    </source>
</evidence>
<feature type="transmembrane region" description="Helical" evidence="12">
    <location>
        <begin position="60"/>
        <end position="84"/>
    </location>
</feature>
<dbReference type="NCBIfam" id="TIGR01131">
    <property type="entry name" value="ATP_synt_6_or_A"/>
    <property type="match status" value="1"/>
</dbReference>
<evidence type="ECO:0000256" key="5">
    <source>
        <dbReference type="ARBA" id="ARBA00022692"/>
    </source>
</evidence>
<feature type="transmembrane region" description="Helical" evidence="12">
    <location>
        <begin position="126"/>
        <end position="147"/>
    </location>
</feature>
<protein>
    <recommendedName>
        <fullName evidence="11">ATP synthase subunit a</fullName>
    </recommendedName>
</protein>
<sequence length="230" mass="26025">MLVDIFSTFDDHNQVFMSLYILLWILSLIIILLFSSMLWLTNTSLIMMMNMLKSVISGQIFRSFGFYLGGFVSLIVTLFLFLVLMNINGLVPYVFSTTSHLAMSFSLGFPLWLALILSSFLYNMKFFIALLLPMGAPSLLNPFLIIIETVSISVRPITLSIRLIANMSAGHIVLALMGNYLMSSIFASFFSIIVLVFIQVIYTVFEFGISLIQAYIFCLLITLYSDDHPH</sequence>
<evidence type="ECO:0000256" key="11">
    <source>
        <dbReference type="RuleBase" id="RU004450"/>
    </source>
</evidence>
<accession>A0A679EJD4</accession>
<evidence type="ECO:0000256" key="8">
    <source>
        <dbReference type="ARBA" id="ARBA00023065"/>
    </source>
</evidence>
<keyword evidence="9 12" id="KW-0472">Membrane</keyword>
<evidence type="ECO:0000256" key="12">
    <source>
        <dbReference type="SAM" id="Phobius"/>
    </source>
</evidence>
<evidence type="ECO:0000256" key="4">
    <source>
        <dbReference type="ARBA" id="ARBA00022547"/>
    </source>
</evidence>
<evidence type="ECO:0000256" key="1">
    <source>
        <dbReference type="ARBA" id="ARBA00004141"/>
    </source>
</evidence>
<name>A0A679EJD4_9CAEN</name>
<dbReference type="PRINTS" id="PR00123">
    <property type="entry name" value="ATPASEA"/>
</dbReference>
<evidence type="ECO:0000313" key="13">
    <source>
        <dbReference type="EMBL" id="BBQ05088.1"/>
    </source>
</evidence>
<dbReference type="InterPro" id="IPR035908">
    <property type="entry name" value="F0_ATP_A_sf"/>
</dbReference>
<dbReference type="AlphaFoldDB" id="A0A679EJD4"/>
<feature type="transmembrane region" description="Helical" evidence="12">
    <location>
        <begin position="90"/>
        <end position="114"/>
    </location>
</feature>
<keyword evidence="3" id="KW-0813">Transport</keyword>
<reference evidence="13" key="1">
    <citation type="submission" date="2019-12" db="EMBL/GenBank/DDBJ databases">
        <title>Mitochondrial genome sequence of Cipangopaludina japonica.</title>
        <authorList>
            <person name="Nasu K."/>
            <person name="Yokoyama Y."/>
            <person name="Kawase M."/>
            <person name="Kumazawa Y."/>
        </authorList>
    </citation>
    <scope>NUCLEOTIDE SEQUENCE</scope>
    <source>
        <strain evidence="13">NK92</strain>
        <tissue evidence="13">Muscle</tissue>
    </source>
</reference>
<dbReference type="GO" id="GO:0005743">
    <property type="term" value="C:mitochondrial inner membrane"/>
    <property type="evidence" value="ECO:0007669"/>
    <property type="project" value="UniProtKB-SubCell"/>
</dbReference>
<dbReference type="EMBL" id="LC514194">
    <property type="protein sequence ID" value="BBQ05088.1"/>
    <property type="molecule type" value="Genomic_DNA"/>
</dbReference>
<keyword evidence="8" id="KW-0406">Ion transport</keyword>
<dbReference type="InterPro" id="IPR000568">
    <property type="entry name" value="ATP_synth_F0_asu"/>
</dbReference>
<geneLocation type="mitochondrion" evidence="13"/>
<gene>
    <name evidence="13" type="primary">AT6</name>
</gene>
<dbReference type="PANTHER" id="PTHR11410">
    <property type="entry name" value="ATP SYNTHASE SUBUNIT A"/>
    <property type="match status" value="1"/>
</dbReference>
<keyword evidence="5 12" id="KW-0812">Transmembrane</keyword>
<keyword evidence="4" id="KW-0138">CF(0)</keyword>
<dbReference type="InterPro" id="IPR045083">
    <property type="entry name" value="ATP_synth_F0_asu_bact/mt"/>
</dbReference>